<dbReference type="EMBL" id="PP179318">
    <property type="protein sequence ID" value="XAI70019.1"/>
    <property type="molecule type" value="Genomic_DNA"/>
</dbReference>
<reference evidence="1" key="1">
    <citation type="journal article" date="2024" name="J. Gen. Virol.">
        <title>Novel phages of Pseudomonas syringae unveil numerous potential auxiliary metabolic genes.</title>
        <authorList>
            <person name="Feltin C."/>
            <person name="Garneau J.R."/>
            <person name="Morris C.E."/>
            <person name="Berard A."/>
            <person name="Torres-Barcelo C."/>
        </authorList>
    </citation>
    <scope>NUCLEOTIDE SEQUENCE</scope>
</reference>
<accession>A0AAU6W1M4</accession>
<sequence>MADVLKNGSALTLPLTESEATEVSLTVEIAGAVAWLSPAPITINGNTVTFPAEASVISKPNAFAYFVVKYLKAGEVVGEDRHEVIIESSDLLRVLDNSFGTWGELSLAARYMVNIVPFMLSDADQQKAALIQAYHNIGDVHVDFCPPHRRARYWPQNRMWDDTGIFESDLDRIWSTRQLKPETWGRIHQDKKDALIKAQLIEANFLLSGLTPEKQRLAGLLSHSAGESAHFYRTTKPLELPVCRATALALKGIISYVTRIAG</sequence>
<gene>
    <name evidence="1" type="ORF">Nican01_00006</name>
</gene>
<organism evidence="1">
    <name type="scientific">Pseudomonas phage Nican01</name>
    <dbReference type="NCBI Taxonomy" id="3138540"/>
    <lineage>
        <taxon>Viruses</taxon>
        <taxon>Duplodnaviria</taxon>
        <taxon>Heunggongvirae</taxon>
        <taxon>Uroviricota</taxon>
        <taxon>Caudoviricetes</taxon>
        <taxon>Nickievirus</taxon>
    </lineage>
</organism>
<name>A0AAU6W1M4_9CAUD</name>
<proteinExistence type="predicted"/>
<protein>
    <submittedName>
        <fullName evidence="1">Uncharacterized protein</fullName>
    </submittedName>
</protein>
<evidence type="ECO:0000313" key="1">
    <source>
        <dbReference type="EMBL" id="XAI70019.1"/>
    </source>
</evidence>